<evidence type="ECO:0000313" key="10">
    <source>
        <dbReference type="Proteomes" id="UP000094569"/>
    </source>
</evidence>
<name>A0A1E3BHB6_ASPCR</name>
<dbReference type="STRING" id="573508.A0A1E3BHB6"/>
<feature type="region of interest" description="Disordered" evidence="7">
    <location>
        <begin position="69"/>
        <end position="129"/>
    </location>
</feature>
<accession>A0A1E3BHB6</accession>
<evidence type="ECO:0000256" key="5">
    <source>
        <dbReference type="ARBA" id="ARBA00023187"/>
    </source>
</evidence>
<dbReference type="VEuPathDB" id="FungiDB:SI65_03418"/>
<sequence>MSSNVGLSTPRGSGTSGYVQRNHAFIKPRNAGYGAPYPPVADDKLGGGFKQRQPDRKILEHDRLRVIEVRVMEERERLEEENERVEEELSKTKGKGKKGKGEDEEEEKEEGETSKNENENEKRVLSDEEIDERCESLRRKLLQELDDEANAPSDSRRDNRGRRAAPKEKKQFKAYQVHELAEAKIEESERLRKALGIREDRETGEISSGWRDARR</sequence>
<evidence type="ECO:0000256" key="4">
    <source>
        <dbReference type="ARBA" id="ARBA00022728"/>
    </source>
</evidence>
<comment type="similarity">
    <text evidence="2">Belongs to the CWC21 family.</text>
</comment>
<keyword evidence="3" id="KW-0507">mRNA processing</keyword>
<evidence type="ECO:0000256" key="7">
    <source>
        <dbReference type="SAM" id="MobiDB-lite"/>
    </source>
</evidence>
<feature type="region of interest" description="Disordered" evidence="7">
    <location>
        <begin position="28"/>
        <end position="57"/>
    </location>
</feature>
<dbReference type="GO" id="GO:0008380">
    <property type="term" value="P:RNA splicing"/>
    <property type="evidence" value="ECO:0007669"/>
    <property type="project" value="UniProtKB-KW"/>
</dbReference>
<feature type="domain" description="CWF21" evidence="8">
    <location>
        <begin position="59"/>
        <end position="146"/>
    </location>
</feature>
<comment type="subcellular location">
    <subcellularLocation>
        <location evidence="1">Nucleus</location>
    </subcellularLocation>
</comment>
<comment type="caution">
    <text evidence="9">The sequence shown here is derived from an EMBL/GenBank/DDBJ whole genome shotgun (WGS) entry which is preliminary data.</text>
</comment>
<proteinExistence type="inferred from homology"/>
<dbReference type="InterPro" id="IPR013170">
    <property type="entry name" value="mRNA_splic_Cwf21_dom"/>
</dbReference>
<dbReference type="Proteomes" id="UP000094569">
    <property type="component" value="Unassembled WGS sequence"/>
</dbReference>
<dbReference type="Pfam" id="PF08312">
    <property type="entry name" value="cwf21"/>
    <property type="match status" value="1"/>
</dbReference>
<reference evidence="9 10" key="1">
    <citation type="journal article" date="2016" name="BMC Genomics">
        <title>Comparative genomic and transcriptomic analyses of the Fuzhuan brick tea-fermentation fungus Aspergillus cristatus.</title>
        <authorList>
            <person name="Ge Y."/>
            <person name="Wang Y."/>
            <person name="Liu Y."/>
            <person name="Tan Y."/>
            <person name="Ren X."/>
            <person name="Zhang X."/>
            <person name="Hyde K.D."/>
            <person name="Liu Y."/>
            <person name="Liu Z."/>
        </authorList>
    </citation>
    <scope>NUCLEOTIDE SEQUENCE [LARGE SCALE GENOMIC DNA]</scope>
    <source>
        <strain evidence="9 10">GZAAS20.1005</strain>
    </source>
</reference>
<dbReference type="GO" id="GO:0006397">
    <property type="term" value="P:mRNA processing"/>
    <property type="evidence" value="ECO:0007669"/>
    <property type="project" value="UniProtKB-KW"/>
</dbReference>
<dbReference type="GO" id="GO:0005681">
    <property type="term" value="C:spliceosomal complex"/>
    <property type="evidence" value="ECO:0007669"/>
    <property type="project" value="UniProtKB-KW"/>
</dbReference>
<keyword evidence="10" id="KW-1185">Reference proteome</keyword>
<evidence type="ECO:0000256" key="3">
    <source>
        <dbReference type="ARBA" id="ARBA00022664"/>
    </source>
</evidence>
<feature type="compositionally biased region" description="Basic and acidic residues" evidence="7">
    <location>
        <begin position="111"/>
        <end position="126"/>
    </location>
</feature>
<keyword evidence="4" id="KW-0747">Spliceosome</keyword>
<gene>
    <name evidence="9" type="ORF">SI65_03418</name>
</gene>
<dbReference type="EMBL" id="JXNT01000003">
    <property type="protein sequence ID" value="ODM20365.1"/>
    <property type="molecule type" value="Genomic_DNA"/>
</dbReference>
<dbReference type="OrthoDB" id="10267305at2759"/>
<dbReference type="InterPro" id="IPR051372">
    <property type="entry name" value="CWC21"/>
</dbReference>
<protein>
    <recommendedName>
        <fullName evidence="8">CWF21 domain-containing protein</fullName>
    </recommendedName>
</protein>
<dbReference type="PANTHER" id="PTHR36562">
    <property type="entry name" value="SERINE/ARGININE REPETITIVE MATRIX 2"/>
    <property type="match status" value="1"/>
</dbReference>
<feature type="region of interest" description="Disordered" evidence="7">
    <location>
        <begin position="142"/>
        <end position="173"/>
    </location>
</feature>
<evidence type="ECO:0000259" key="8">
    <source>
        <dbReference type="SMART" id="SM01115"/>
    </source>
</evidence>
<dbReference type="PANTHER" id="PTHR36562:SF5">
    <property type="entry name" value="SERINE_ARGININE REPETITIVE MATRIX 2"/>
    <property type="match status" value="1"/>
</dbReference>
<dbReference type="CDD" id="cd21372">
    <property type="entry name" value="cwf21_CWC21-like"/>
    <property type="match status" value="1"/>
</dbReference>
<evidence type="ECO:0000256" key="2">
    <source>
        <dbReference type="ARBA" id="ARBA00005954"/>
    </source>
</evidence>
<organism evidence="9 10">
    <name type="scientific">Aspergillus cristatus</name>
    <name type="common">Chinese Fuzhuan brick tea-fermentation fungus</name>
    <name type="synonym">Eurotium cristatum</name>
    <dbReference type="NCBI Taxonomy" id="573508"/>
    <lineage>
        <taxon>Eukaryota</taxon>
        <taxon>Fungi</taxon>
        <taxon>Dikarya</taxon>
        <taxon>Ascomycota</taxon>
        <taxon>Pezizomycotina</taxon>
        <taxon>Eurotiomycetes</taxon>
        <taxon>Eurotiomycetidae</taxon>
        <taxon>Eurotiales</taxon>
        <taxon>Aspergillaceae</taxon>
        <taxon>Aspergillus</taxon>
        <taxon>Aspergillus subgen. Aspergillus</taxon>
    </lineage>
</organism>
<feature type="compositionally biased region" description="Basic and acidic residues" evidence="7">
    <location>
        <begin position="69"/>
        <end position="78"/>
    </location>
</feature>
<keyword evidence="5" id="KW-0508">mRNA splicing</keyword>
<keyword evidence="6" id="KW-0539">Nucleus</keyword>
<dbReference type="SMART" id="SM01115">
    <property type="entry name" value="cwf21"/>
    <property type="match status" value="1"/>
</dbReference>
<dbReference type="AlphaFoldDB" id="A0A1E3BHB6"/>
<evidence type="ECO:0000256" key="6">
    <source>
        <dbReference type="ARBA" id="ARBA00023242"/>
    </source>
</evidence>
<evidence type="ECO:0000313" key="9">
    <source>
        <dbReference type="EMBL" id="ODM20365.1"/>
    </source>
</evidence>
<evidence type="ECO:0000256" key="1">
    <source>
        <dbReference type="ARBA" id="ARBA00004123"/>
    </source>
</evidence>